<name>A0A7W5E0U2_9BACT</name>
<sequence>MTRLFARAFLAVSLSALIPASLFAEEKSHELDFAHDVVPILKRNCVHCHGGREEEGGFSFNNRELVFDSGHVDLDEPNDSYLLELVTSDDPDTQMPPADRPRMGADEIETLRRWIAGGLKWDADFTFAIRTYEPPLRPRVPELPISRNGRDHPIDRILDEYSIQRDLPIPSGVDDATFLRRVSLDLIGLLPSESQLSAFLADDDPLKRERLVDELLNDSVAYADHWLTFFNDLLRNDYSGTGFITNGRKQISGWLYESLVVNKPFDEMTRELIAPPTQESQGYIDGIKWRGEVSAGQTLPIQFSQSISQSFLGINMKCASCHDSFVDRWTLKEAYGLAAIYADESLELHRCDKPIGETAEAAWLFPELGQVDPVAPREERLQQLAELMTHRENGRFARTIVNRLWYRMMGRGIVHPLDAMQTEPWSEDLLDHLATDLVANGFDLKATLRNIATSAAYQSQSEVVGEETGQEDYVYRGPRARRMTAEQFLDSVWTLTGNAPKKVEAPIPRHEYTPGSTQPVIASGDWIWGPLENGSVPAGQSIVLRKQLTLAKDAVGGAAVLTCDNQYQLYVNRKLVSSGDDWKQPQSVSLVSHMTEGTNTIDVIATNDNGKPNPAGFFLEGWVVFADGSQVTFQSDDSWTYCSDVVAARGGVIDTTNDDWYPVTVVPGLPVWREVVDQKVRPLLQQPRNAVDGPVMVRASLLKNTALMKSLGRPMREQIVSMRPDTITTLEAIDLANEPTLSKSFAAGAERLIASTGGDPDTIIRSMFRSALARDPSSDEHRLMMEMLGQSPDRLAVQDAMWAVCMLPEFMLVR</sequence>
<organism evidence="5 6">
    <name type="scientific">Aporhodopirellula rubra</name>
    <dbReference type="NCBI Taxonomy" id="980271"/>
    <lineage>
        <taxon>Bacteria</taxon>
        <taxon>Pseudomonadati</taxon>
        <taxon>Planctomycetota</taxon>
        <taxon>Planctomycetia</taxon>
        <taxon>Pirellulales</taxon>
        <taxon>Pirellulaceae</taxon>
        <taxon>Aporhodopirellula</taxon>
    </lineage>
</organism>
<dbReference type="PANTHER" id="PTHR35889:SF3">
    <property type="entry name" value="F-BOX DOMAIN-CONTAINING PROTEIN"/>
    <property type="match status" value="1"/>
</dbReference>
<evidence type="ECO:0000259" key="4">
    <source>
        <dbReference type="Pfam" id="PF07635"/>
    </source>
</evidence>
<dbReference type="InterPro" id="IPR011429">
    <property type="entry name" value="Cyt_c_Planctomycete-type"/>
</dbReference>
<feature type="domain" description="Cytochrome C Planctomycete-type" evidence="4">
    <location>
        <begin position="45"/>
        <end position="99"/>
    </location>
</feature>
<proteinExistence type="predicted"/>
<feature type="signal peptide" evidence="1">
    <location>
        <begin position="1"/>
        <end position="24"/>
    </location>
</feature>
<gene>
    <name evidence="5" type="ORF">FHS27_003908</name>
</gene>
<dbReference type="Proteomes" id="UP000536179">
    <property type="component" value="Unassembled WGS sequence"/>
</dbReference>
<feature type="domain" description="DUF1553" evidence="3">
    <location>
        <begin position="705"/>
        <end position="787"/>
    </location>
</feature>
<evidence type="ECO:0000256" key="1">
    <source>
        <dbReference type="SAM" id="SignalP"/>
    </source>
</evidence>
<evidence type="ECO:0008006" key="7">
    <source>
        <dbReference type="Google" id="ProtNLM"/>
    </source>
</evidence>
<evidence type="ECO:0000259" key="3">
    <source>
        <dbReference type="Pfam" id="PF07587"/>
    </source>
</evidence>
<keyword evidence="1" id="KW-0732">Signal</keyword>
<dbReference type="RefSeq" id="WP_184306314.1">
    <property type="nucleotide sequence ID" value="NZ_JACHXU010000013.1"/>
</dbReference>
<comment type="caution">
    <text evidence="5">The sequence shown here is derived from an EMBL/GenBank/DDBJ whole genome shotgun (WGS) entry which is preliminary data.</text>
</comment>
<feature type="domain" description="DUF1553" evidence="3">
    <location>
        <begin position="382"/>
        <end position="513"/>
    </location>
</feature>
<dbReference type="EMBL" id="JACHXU010000013">
    <property type="protein sequence ID" value="MBB3208081.1"/>
    <property type="molecule type" value="Genomic_DNA"/>
</dbReference>
<evidence type="ECO:0000313" key="5">
    <source>
        <dbReference type="EMBL" id="MBB3208081.1"/>
    </source>
</evidence>
<accession>A0A7W5E0U2</accession>
<dbReference type="InterPro" id="IPR011444">
    <property type="entry name" value="DUF1549"/>
</dbReference>
<evidence type="ECO:0000313" key="6">
    <source>
        <dbReference type="Proteomes" id="UP000536179"/>
    </source>
</evidence>
<feature type="chain" id="PRO_5030650718" description="Planctomycete cytochrome C" evidence="1">
    <location>
        <begin position="25"/>
        <end position="814"/>
    </location>
</feature>
<feature type="domain" description="DUF1549" evidence="2">
    <location>
        <begin position="153"/>
        <end position="343"/>
    </location>
</feature>
<protein>
    <recommendedName>
        <fullName evidence="7">Planctomycete cytochrome C</fullName>
    </recommendedName>
</protein>
<dbReference type="PANTHER" id="PTHR35889">
    <property type="entry name" value="CYCLOINULO-OLIGOSACCHARIDE FRUCTANOTRANSFERASE-RELATED"/>
    <property type="match status" value="1"/>
</dbReference>
<dbReference type="InterPro" id="IPR022655">
    <property type="entry name" value="DUF1553"/>
</dbReference>
<dbReference type="AlphaFoldDB" id="A0A7W5E0U2"/>
<dbReference type="Gene3D" id="2.60.120.260">
    <property type="entry name" value="Galactose-binding domain-like"/>
    <property type="match status" value="1"/>
</dbReference>
<dbReference type="Pfam" id="PF07587">
    <property type="entry name" value="PSD1"/>
    <property type="match status" value="2"/>
</dbReference>
<reference evidence="5 6" key="1">
    <citation type="submission" date="2020-08" db="EMBL/GenBank/DDBJ databases">
        <title>Genomic Encyclopedia of Type Strains, Phase III (KMG-III): the genomes of soil and plant-associated and newly described type strains.</title>
        <authorList>
            <person name="Whitman W."/>
        </authorList>
    </citation>
    <scope>NUCLEOTIDE SEQUENCE [LARGE SCALE GENOMIC DNA]</scope>
    <source>
        <strain evidence="5 6">CECT 8075</strain>
    </source>
</reference>
<keyword evidence="6" id="KW-1185">Reference proteome</keyword>
<dbReference type="Pfam" id="PF07583">
    <property type="entry name" value="PSCyt2"/>
    <property type="match status" value="1"/>
</dbReference>
<dbReference type="Pfam" id="PF07635">
    <property type="entry name" value="PSCyt1"/>
    <property type="match status" value="1"/>
</dbReference>
<evidence type="ECO:0000259" key="2">
    <source>
        <dbReference type="Pfam" id="PF07583"/>
    </source>
</evidence>